<feature type="region of interest" description="Disordered" evidence="1">
    <location>
        <begin position="39"/>
        <end position="60"/>
    </location>
</feature>
<organism evidence="2 3">
    <name type="scientific">Marasmius crinis-equi</name>
    <dbReference type="NCBI Taxonomy" id="585013"/>
    <lineage>
        <taxon>Eukaryota</taxon>
        <taxon>Fungi</taxon>
        <taxon>Dikarya</taxon>
        <taxon>Basidiomycota</taxon>
        <taxon>Agaricomycotina</taxon>
        <taxon>Agaricomycetes</taxon>
        <taxon>Agaricomycetidae</taxon>
        <taxon>Agaricales</taxon>
        <taxon>Marasmiineae</taxon>
        <taxon>Marasmiaceae</taxon>
        <taxon>Marasmius</taxon>
    </lineage>
</organism>
<comment type="caution">
    <text evidence="2">The sequence shown here is derived from an EMBL/GenBank/DDBJ whole genome shotgun (WGS) entry which is preliminary data.</text>
</comment>
<name>A0ABR3FP55_9AGAR</name>
<dbReference type="Proteomes" id="UP001465976">
    <property type="component" value="Unassembled WGS sequence"/>
</dbReference>
<sequence length="293" mass="32101">MSSLYSSFFMSGFQHASTSTSITPTFPVDEDDLFVPDFRRRGSLPTDESASVEKQLSVRKPKSKRERSWLSLDLASQRSSLRSMPSPKPIPSMCLPALPECPSSPTPSSILLPTPTKSTRVSFAPKPTIIKRASVTKPLTRTNSIVTTTSSTRRARRSDALARLEGKVSHWDAVSRKNSINKRSFNFMSMSDDEDDEDECESFFDVGFDMTSSGHGRSQSAPDVPLSPTDTMSCWVTSPISPTAPAPLPAPTKNKRRRSLTVSGLLTSFIDLDGSSSKDAAWRGRSFIEIAAL</sequence>
<gene>
    <name evidence="2" type="ORF">V5O48_004769</name>
</gene>
<proteinExistence type="predicted"/>
<accession>A0ABR3FP55</accession>
<evidence type="ECO:0000313" key="2">
    <source>
        <dbReference type="EMBL" id="KAL0577226.1"/>
    </source>
</evidence>
<evidence type="ECO:0000256" key="1">
    <source>
        <dbReference type="SAM" id="MobiDB-lite"/>
    </source>
</evidence>
<reference evidence="2 3" key="1">
    <citation type="submission" date="2024-02" db="EMBL/GenBank/DDBJ databases">
        <title>A draft genome for the cacao thread blight pathogen Marasmius crinis-equi.</title>
        <authorList>
            <person name="Cohen S.P."/>
            <person name="Baruah I.K."/>
            <person name="Amoako-Attah I."/>
            <person name="Bukari Y."/>
            <person name="Meinhardt L.W."/>
            <person name="Bailey B.A."/>
        </authorList>
    </citation>
    <scope>NUCLEOTIDE SEQUENCE [LARGE SCALE GENOMIC DNA]</scope>
    <source>
        <strain evidence="2 3">GH-76</strain>
    </source>
</reference>
<keyword evidence="3" id="KW-1185">Reference proteome</keyword>
<dbReference type="EMBL" id="JBAHYK010000171">
    <property type="protein sequence ID" value="KAL0577226.1"/>
    <property type="molecule type" value="Genomic_DNA"/>
</dbReference>
<evidence type="ECO:0000313" key="3">
    <source>
        <dbReference type="Proteomes" id="UP001465976"/>
    </source>
</evidence>
<protein>
    <submittedName>
        <fullName evidence="2">Uncharacterized protein</fullName>
    </submittedName>
</protein>